<reference evidence="1 2" key="1">
    <citation type="submission" date="2021-02" db="EMBL/GenBank/DDBJ databases">
        <title>Alicyclobacillus curvatus sp. nov. and Alicyclobacillus mengziensis sp. nov., two acidophilic bacteria isolated from acid mine drainage.</title>
        <authorList>
            <person name="Huang Y."/>
        </authorList>
    </citation>
    <scope>NUCLEOTIDE SEQUENCE [LARGE SCALE GENOMIC DNA]</scope>
    <source>
        <strain evidence="1 2">S30H14</strain>
    </source>
</reference>
<sequence length="145" mass="17019">MQFEDFHVRFQGAEPYVFYFENVHLLLLTYARDDTKFIFRIADQSGTDITLDFPGQTYVERVLDTVVNVFFVQVQEGEQADPKPYVLGSYFELDGRFYGAYYERDVEPPQVVLFRLNGEAPDFELEPVEGEEYQKAADFFVENYT</sequence>
<dbReference type="AlphaFoldDB" id="A0A9X7Z7T8"/>
<name>A0A9X7Z7T8_9BACL</name>
<evidence type="ECO:0000313" key="1">
    <source>
        <dbReference type="EMBL" id="QSO49444.1"/>
    </source>
</evidence>
<dbReference type="Proteomes" id="UP000663505">
    <property type="component" value="Chromosome"/>
</dbReference>
<dbReference type="RefSeq" id="WP_206658755.1">
    <property type="nucleotide sequence ID" value="NZ_CP071182.1"/>
</dbReference>
<proteinExistence type="predicted"/>
<organism evidence="1 2">
    <name type="scientific">Alicyclobacillus mengziensis</name>
    <dbReference type="NCBI Taxonomy" id="2931921"/>
    <lineage>
        <taxon>Bacteria</taxon>
        <taxon>Bacillati</taxon>
        <taxon>Bacillota</taxon>
        <taxon>Bacilli</taxon>
        <taxon>Bacillales</taxon>
        <taxon>Alicyclobacillaceae</taxon>
        <taxon>Alicyclobacillus</taxon>
    </lineage>
</organism>
<evidence type="ECO:0000313" key="2">
    <source>
        <dbReference type="Proteomes" id="UP000663505"/>
    </source>
</evidence>
<protein>
    <submittedName>
        <fullName evidence="1">Uncharacterized protein</fullName>
    </submittedName>
</protein>
<dbReference type="KEGG" id="afx:JZ786_11375"/>
<keyword evidence="2" id="KW-1185">Reference proteome</keyword>
<dbReference type="EMBL" id="CP071182">
    <property type="protein sequence ID" value="QSO49444.1"/>
    <property type="molecule type" value="Genomic_DNA"/>
</dbReference>
<gene>
    <name evidence="1" type="ORF">JZ786_11375</name>
</gene>
<accession>A0A9X7Z7T8</accession>